<keyword evidence="6" id="KW-0238">DNA-binding</keyword>
<dbReference type="InterPro" id="IPR051140">
    <property type="entry name" value="GATA_TF"/>
</dbReference>
<evidence type="ECO:0000256" key="9">
    <source>
        <dbReference type="PROSITE-ProRule" id="PRU00094"/>
    </source>
</evidence>
<keyword evidence="7" id="KW-0010">Activator</keyword>
<name>A0AA88UAZ7_9ASTE</name>
<dbReference type="CDD" id="cd00202">
    <property type="entry name" value="ZnF_GATA"/>
    <property type="match status" value="1"/>
</dbReference>
<protein>
    <recommendedName>
        <fullName evidence="11">GATA-type domain-containing protein</fullName>
    </recommendedName>
</protein>
<dbReference type="InterPro" id="IPR013088">
    <property type="entry name" value="Znf_NHR/GATA"/>
</dbReference>
<evidence type="ECO:0000313" key="13">
    <source>
        <dbReference type="Proteomes" id="UP001187471"/>
    </source>
</evidence>
<dbReference type="SUPFAM" id="SSF57716">
    <property type="entry name" value="Glucocorticoid receptor-like (DNA-binding domain)"/>
    <property type="match status" value="1"/>
</dbReference>
<proteinExistence type="inferred from homology"/>
<dbReference type="PANTHER" id="PTHR45658:SF134">
    <property type="entry name" value="GATA TYPE ZINC FINGER TRANSCRIPTION FACTOR FAMILY PROTEIN"/>
    <property type="match status" value="1"/>
</dbReference>
<keyword evidence="5" id="KW-0805">Transcription regulation</keyword>
<keyword evidence="4" id="KW-0862">Zinc</keyword>
<feature type="region of interest" description="Disordered" evidence="10">
    <location>
        <begin position="301"/>
        <end position="322"/>
    </location>
</feature>
<sequence>MSQAHSAVSVSKISSSSSSEKRTSISLMFSFHYDRKGSARYLRNEVAYEIPIAVVDPSISSSPELVPMNPNLSYHMARAKNPSQRPVAVKEPFNGGKDPWGHLPFAILWSSLVQYRRGRLFPKYRPAASPTFISSLHSNNYRKVIEMRSKANRREEVVELLVLNSNNNMVGSGFWGGIENVCGDDFFENVLNVLDFPMENVEDDGLVEDWDAMFKSLGPIPSEGFPFIPLVNAGNSSLPFEGHVLRALVHCGNGDGQGRPRKLPYASSGIQLVSFLPLATGPVHATTELKPMPKFVENSSPSVCLNSSDSKESSVLQAPSPNSVLESSSSCSAEKSMTLCPELVIPVRTRSKRARPLASESWFMKSPISFPSPKKIPCHRISNEKRIKNWSHLSGDMETKEKSTKKCAHCAITKTPQWREGPMGPKTLCNACGVRYRSGRLLPEYRPAASPTFVPSLHSNSHKKVIQMRNKVF</sequence>
<keyword evidence="13" id="KW-1185">Reference proteome</keyword>
<evidence type="ECO:0000313" key="12">
    <source>
        <dbReference type="EMBL" id="KAK2977565.1"/>
    </source>
</evidence>
<dbReference type="PANTHER" id="PTHR45658">
    <property type="entry name" value="GATA TRANSCRIPTION FACTOR"/>
    <property type="match status" value="1"/>
</dbReference>
<evidence type="ECO:0000256" key="1">
    <source>
        <dbReference type="ARBA" id="ARBA00005694"/>
    </source>
</evidence>
<feature type="domain" description="GATA-type" evidence="11">
    <location>
        <begin position="401"/>
        <end position="437"/>
    </location>
</feature>
<dbReference type="GO" id="GO:0030154">
    <property type="term" value="P:cell differentiation"/>
    <property type="evidence" value="ECO:0007669"/>
    <property type="project" value="TreeGrafter"/>
</dbReference>
<evidence type="ECO:0000259" key="11">
    <source>
        <dbReference type="PROSITE" id="PS50114"/>
    </source>
</evidence>
<evidence type="ECO:0000256" key="5">
    <source>
        <dbReference type="ARBA" id="ARBA00023015"/>
    </source>
</evidence>
<keyword evidence="3 9" id="KW-0863">Zinc-finger</keyword>
<evidence type="ECO:0000256" key="2">
    <source>
        <dbReference type="ARBA" id="ARBA00022723"/>
    </source>
</evidence>
<dbReference type="AlphaFoldDB" id="A0AA88UAZ7"/>
<dbReference type="SMART" id="SM00401">
    <property type="entry name" value="ZnF_GATA"/>
    <property type="match status" value="1"/>
</dbReference>
<reference evidence="12" key="1">
    <citation type="submission" date="2022-12" db="EMBL/GenBank/DDBJ databases">
        <title>Draft genome assemblies for two species of Escallonia (Escalloniales).</title>
        <authorList>
            <person name="Chanderbali A."/>
            <person name="Dervinis C."/>
            <person name="Anghel I."/>
            <person name="Soltis D."/>
            <person name="Soltis P."/>
            <person name="Zapata F."/>
        </authorList>
    </citation>
    <scope>NUCLEOTIDE SEQUENCE</scope>
    <source>
        <strain evidence="12">UCBG92.1500</strain>
        <tissue evidence="12">Leaf</tissue>
    </source>
</reference>
<comment type="similarity">
    <text evidence="1">Belongs to the type IV zinc-finger family. Class A subfamily.</text>
</comment>
<accession>A0AA88UAZ7</accession>
<dbReference type="FunFam" id="3.30.50.10:FF:000018">
    <property type="entry name" value="GATA transcription factor"/>
    <property type="match status" value="1"/>
</dbReference>
<dbReference type="GO" id="GO:0008270">
    <property type="term" value="F:zinc ion binding"/>
    <property type="evidence" value="ECO:0007669"/>
    <property type="project" value="UniProtKB-KW"/>
</dbReference>
<evidence type="ECO:0000256" key="8">
    <source>
        <dbReference type="ARBA" id="ARBA00023163"/>
    </source>
</evidence>
<dbReference type="EMBL" id="JAVXUO010001974">
    <property type="protein sequence ID" value="KAK2977565.1"/>
    <property type="molecule type" value="Genomic_DNA"/>
</dbReference>
<feature type="compositionally biased region" description="Polar residues" evidence="10">
    <location>
        <begin position="301"/>
        <end position="319"/>
    </location>
</feature>
<dbReference type="PROSITE" id="PS00344">
    <property type="entry name" value="GATA_ZN_FINGER_1"/>
    <property type="match status" value="1"/>
</dbReference>
<keyword evidence="8" id="KW-0804">Transcription</keyword>
<keyword evidence="2" id="KW-0479">Metal-binding</keyword>
<dbReference type="Gene3D" id="3.30.50.10">
    <property type="entry name" value="Erythroid Transcription Factor GATA-1, subunit A"/>
    <property type="match status" value="1"/>
</dbReference>
<evidence type="ECO:0000256" key="6">
    <source>
        <dbReference type="ARBA" id="ARBA00023125"/>
    </source>
</evidence>
<gene>
    <name evidence="12" type="ORF">RJ640_006044</name>
</gene>
<evidence type="ECO:0000256" key="4">
    <source>
        <dbReference type="ARBA" id="ARBA00022833"/>
    </source>
</evidence>
<dbReference type="GO" id="GO:0005634">
    <property type="term" value="C:nucleus"/>
    <property type="evidence" value="ECO:0007669"/>
    <property type="project" value="TreeGrafter"/>
</dbReference>
<dbReference type="InterPro" id="IPR000679">
    <property type="entry name" value="Znf_GATA"/>
</dbReference>
<evidence type="ECO:0000256" key="7">
    <source>
        <dbReference type="ARBA" id="ARBA00023159"/>
    </source>
</evidence>
<evidence type="ECO:0000256" key="3">
    <source>
        <dbReference type="ARBA" id="ARBA00022771"/>
    </source>
</evidence>
<evidence type="ECO:0000256" key="10">
    <source>
        <dbReference type="SAM" id="MobiDB-lite"/>
    </source>
</evidence>
<dbReference type="PROSITE" id="PS50114">
    <property type="entry name" value="GATA_ZN_FINGER_2"/>
    <property type="match status" value="1"/>
</dbReference>
<dbReference type="Pfam" id="PF00320">
    <property type="entry name" value="GATA"/>
    <property type="match status" value="1"/>
</dbReference>
<dbReference type="Proteomes" id="UP001187471">
    <property type="component" value="Unassembled WGS sequence"/>
</dbReference>
<comment type="caution">
    <text evidence="12">The sequence shown here is derived from an EMBL/GenBank/DDBJ whole genome shotgun (WGS) entry which is preliminary data.</text>
</comment>
<dbReference type="GO" id="GO:0006355">
    <property type="term" value="P:regulation of DNA-templated transcription"/>
    <property type="evidence" value="ECO:0007669"/>
    <property type="project" value="InterPro"/>
</dbReference>
<organism evidence="12 13">
    <name type="scientific">Escallonia rubra</name>
    <dbReference type="NCBI Taxonomy" id="112253"/>
    <lineage>
        <taxon>Eukaryota</taxon>
        <taxon>Viridiplantae</taxon>
        <taxon>Streptophyta</taxon>
        <taxon>Embryophyta</taxon>
        <taxon>Tracheophyta</taxon>
        <taxon>Spermatophyta</taxon>
        <taxon>Magnoliopsida</taxon>
        <taxon>eudicotyledons</taxon>
        <taxon>Gunneridae</taxon>
        <taxon>Pentapetalae</taxon>
        <taxon>asterids</taxon>
        <taxon>campanulids</taxon>
        <taxon>Escalloniales</taxon>
        <taxon>Escalloniaceae</taxon>
        <taxon>Escallonia</taxon>
    </lineage>
</organism>
<dbReference type="GO" id="GO:0043565">
    <property type="term" value="F:sequence-specific DNA binding"/>
    <property type="evidence" value="ECO:0007669"/>
    <property type="project" value="InterPro"/>
</dbReference>